<evidence type="ECO:0000313" key="1">
    <source>
        <dbReference type="EMBL" id="REJ30027.1"/>
    </source>
</evidence>
<evidence type="ECO:0000313" key="2">
    <source>
        <dbReference type="Proteomes" id="UP000257014"/>
    </source>
</evidence>
<name>A0A3E0K6S0_9BACI</name>
<dbReference type="RefSeq" id="WP_276642802.1">
    <property type="nucleotide sequence ID" value="NZ_JBAIZG010000056.1"/>
</dbReference>
<dbReference type="Proteomes" id="UP000257014">
    <property type="component" value="Unassembled WGS sequence"/>
</dbReference>
<gene>
    <name evidence="1" type="ORF">C6P37_04370</name>
</gene>
<sequence>MKFDPTQHLHLGYYENGADLEAIAYKIQNENKWVVFFDMGHDAEIVKKISGKYEHHEGYGYKIFTVDAEDLSYEAGSRLFAEWLKENQIIETLK</sequence>
<reference evidence="1 2" key="1">
    <citation type="submission" date="2018-03" db="EMBL/GenBank/DDBJ databases">
        <authorList>
            <person name="Keele B.F."/>
        </authorList>
    </citation>
    <scope>NUCLEOTIDE SEQUENCE [LARGE SCALE GENOMIC DNA]</scope>
    <source>
        <strain evidence="1">ZCTH4_d</strain>
    </source>
</reference>
<comment type="caution">
    <text evidence="1">The sequence shown here is derived from an EMBL/GenBank/DDBJ whole genome shotgun (WGS) entry which is preliminary data.</text>
</comment>
<dbReference type="InterPro" id="IPR025047">
    <property type="entry name" value="DUF3986"/>
</dbReference>
<dbReference type="EMBL" id="QEWE01000012">
    <property type="protein sequence ID" value="REJ30027.1"/>
    <property type="molecule type" value="Genomic_DNA"/>
</dbReference>
<accession>A0A3E0K6S0</accession>
<dbReference type="AlphaFoldDB" id="A0A3E0K6S0"/>
<protein>
    <recommendedName>
        <fullName evidence="3">DUF3986 domain-containing protein</fullName>
    </recommendedName>
</protein>
<proteinExistence type="predicted"/>
<organism evidence="1 2">
    <name type="scientific">Caldibacillus debilis</name>
    <dbReference type="NCBI Taxonomy" id="301148"/>
    <lineage>
        <taxon>Bacteria</taxon>
        <taxon>Bacillati</taxon>
        <taxon>Bacillota</taxon>
        <taxon>Bacilli</taxon>
        <taxon>Bacillales</taxon>
        <taxon>Bacillaceae</taxon>
        <taxon>Caldibacillus</taxon>
    </lineage>
</organism>
<evidence type="ECO:0008006" key="3">
    <source>
        <dbReference type="Google" id="ProtNLM"/>
    </source>
</evidence>
<dbReference type="Pfam" id="PF13143">
    <property type="entry name" value="DUF3986"/>
    <property type="match status" value="1"/>
</dbReference>